<dbReference type="EMBL" id="JAAIUW010000009">
    <property type="protein sequence ID" value="KAF7815106.1"/>
    <property type="molecule type" value="Genomic_DNA"/>
</dbReference>
<proteinExistence type="predicted"/>
<accession>A0A834WDD7</accession>
<gene>
    <name evidence="1" type="ORF">G2W53_029075</name>
</gene>
<organism evidence="1 2">
    <name type="scientific">Senna tora</name>
    <dbReference type="NCBI Taxonomy" id="362788"/>
    <lineage>
        <taxon>Eukaryota</taxon>
        <taxon>Viridiplantae</taxon>
        <taxon>Streptophyta</taxon>
        <taxon>Embryophyta</taxon>
        <taxon>Tracheophyta</taxon>
        <taxon>Spermatophyta</taxon>
        <taxon>Magnoliopsida</taxon>
        <taxon>eudicotyledons</taxon>
        <taxon>Gunneridae</taxon>
        <taxon>Pentapetalae</taxon>
        <taxon>rosids</taxon>
        <taxon>fabids</taxon>
        <taxon>Fabales</taxon>
        <taxon>Fabaceae</taxon>
        <taxon>Caesalpinioideae</taxon>
        <taxon>Cassia clade</taxon>
        <taxon>Senna</taxon>
    </lineage>
</organism>
<sequence>MPDMMTRPKTVTDAGEWML</sequence>
<keyword evidence="2" id="KW-1185">Reference proteome</keyword>
<protein>
    <submittedName>
        <fullName evidence="1">Uncharacterized protein</fullName>
    </submittedName>
</protein>
<reference evidence="1" key="1">
    <citation type="submission" date="2020-09" db="EMBL/GenBank/DDBJ databases">
        <title>Genome-Enabled Discovery of Anthraquinone Biosynthesis in Senna tora.</title>
        <authorList>
            <person name="Kang S.-H."/>
            <person name="Pandey R.P."/>
            <person name="Lee C.-M."/>
            <person name="Sim J.-S."/>
            <person name="Jeong J.-T."/>
            <person name="Choi B.-S."/>
            <person name="Jung M."/>
            <person name="Ginzburg D."/>
            <person name="Zhao K."/>
            <person name="Won S.Y."/>
            <person name="Oh T.-J."/>
            <person name="Yu Y."/>
            <person name="Kim N.-H."/>
            <person name="Lee O.R."/>
            <person name="Lee T.-H."/>
            <person name="Bashyal P."/>
            <person name="Kim T.-S."/>
            <person name="Lee W.-H."/>
            <person name="Kawkins C."/>
            <person name="Kim C.-K."/>
            <person name="Kim J.S."/>
            <person name="Ahn B.O."/>
            <person name="Rhee S.Y."/>
            <person name="Sohng J.K."/>
        </authorList>
    </citation>
    <scope>NUCLEOTIDE SEQUENCE</scope>
    <source>
        <tissue evidence="1">Leaf</tissue>
    </source>
</reference>
<evidence type="ECO:0000313" key="2">
    <source>
        <dbReference type="Proteomes" id="UP000634136"/>
    </source>
</evidence>
<name>A0A834WDD7_9FABA</name>
<comment type="caution">
    <text evidence="1">The sequence shown here is derived from an EMBL/GenBank/DDBJ whole genome shotgun (WGS) entry which is preliminary data.</text>
</comment>
<dbReference type="AlphaFoldDB" id="A0A834WDD7"/>
<dbReference type="Proteomes" id="UP000634136">
    <property type="component" value="Unassembled WGS sequence"/>
</dbReference>
<evidence type="ECO:0000313" key="1">
    <source>
        <dbReference type="EMBL" id="KAF7815106.1"/>
    </source>
</evidence>